<reference evidence="2" key="1">
    <citation type="journal article" date="2020" name="Syst. Appl. Microbiol.">
        <title>Streptomyces alkaliterrae sp. nov., isolated from an alkaline soil, and emended descriptions of Streptomyces alkaliphilus, Streptomyces calidiresistens and Streptomyces durbertensis.</title>
        <authorList>
            <person name="Swiecimska M."/>
            <person name="Golinska P."/>
            <person name="Nouioui I."/>
            <person name="Wypij M."/>
            <person name="Rai M."/>
            <person name="Sangal V."/>
            <person name="Goodfellow M."/>
        </authorList>
    </citation>
    <scope>NUCLEOTIDE SEQUENCE [LARGE SCALE GENOMIC DNA]</scope>
    <source>
        <strain evidence="2">DSM 104538</strain>
    </source>
</reference>
<comment type="caution">
    <text evidence="1">The sequence shown here is derived from an EMBL/GenBank/DDBJ whole genome shotgun (WGS) entry which is preliminary data.</text>
</comment>
<keyword evidence="2" id="KW-1185">Reference proteome</keyword>
<evidence type="ECO:0000313" key="2">
    <source>
        <dbReference type="Proteomes" id="UP000766698"/>
    </source>
</evidence>
<sequence>MAVDTVPARERGALTIADRVVAKIAAQAAHEALRRAPGRPGPAAHAPHAAVAVRAMPGTENTGGRVRVRVAVELDYPCDIAAWCAAVRRRVCVRLAELAGMTSCEVVVEVQALHAVRLAEQETEYLR</sequence>
<name>A0ABR6E9W1_9ACTN</name>
<proteinExistence type="predicted"/>
<dbReference type="Proteomes" id="UP000766698">
    <property type="component" value="Unassembled WGS sequence"/>
</dbReference>
<dbReference type="EMBL" id="WMLF01000005">
    <property type="protein sequence ID" value="MBB1242127.1"/>
    <property type="molecule type" value="Genomic_DNA"/>
</dbReference>
<gene>
    <name evidence="1" type="ORF">GL263_00820</name>
</gene>
<dbReference type="RefSeq" id="WP_182853559.1">
    <property type="nucleotide sequence ID" value="NZ_WMLF01000005.1"/>
</dbReference>
<accession>A0ABR6E9W1</accession>
<organism evidence="1 2">
    <name type="scientific">Streptomyces durbertensis</name>
    <dbReference type="NCBI Taxonomy" id="2448886"/>
    <lineage>
        <taxon>Bacteria</taxon>
        <taxon>Bacillati</taxon>
        <taxon>Actinomycetota</taxon>
        <taxon>Actinomycetes</taxon>
        <taxon>Kitasatosporales</taxon>
        <taxon>Streptomycetaceae</taxon>
        <taxon>Streptomyces</taxon>
    </lineage>
</organism>
<evidence type="ECO:0000313" key="1">
    <source>
        <dbReference type="EMBL" id="MBB1242127.1"/>
    </source>
</evidence>
<protein>
    <submittedName>
        <fullName evidence="1">Asp23/Gls24 family envelope stress response protein</fullName>
    </submittedName>
</protein>